<dbReference type="CDD" id="cd01650">
    <property type="entry name" value="RT_nLTR_like"/>
    <property type="match status" value="1"/>
</dbReference>
<feature type="domain" description="Reverse transcriptase" evidence="1">
    <location>
        <begin position="304"/>
        <end position="579"/>
    </location>
</feature>
<evidence type="ECO:0000259" key="1">
    <source>
        <dbReference type="PROSITE" id="PS50878"/>
    </source>
</evidence>
<dbReference type="VEuPathDB" id="VectorBase:RSAN_056160"/>
<dbReference type="InterPro" id="IPR043502">
    <property type="entry name" value="DNA/RNA_pol_sf"/>
</dbReference>
<accession>A0A9D4Q3K1</accession>
<name>A0A9D4Q3K1_RHISA</name>
<dbReference type="Proteomes" id="UP000821837">
    <property type="component" value="Chromosome 3"/>
</dbReference>
<sequence>MKVAAATGLVVLNNPQSEPTYEKAYAASWIDVTLATPSALTNGYSWDVRSDVTYSEHENIAVRTGDADAHARKRLARYAQAQLLRQLASEPWFDRVAGIQPRSPEALDSVLEALYRMLDGHVRRNLRPVRAPAQGNSWWTPELAQERKKVNAVRRRYQRTTAEDEAKSAYETECHSACSRGNVFSPSYREAFGRTRPPRFLPPLKRKDGSITMTHLESAALLLETQIAVDDPRSDSTEHIAIRRMAEDPYYSDAIDAPFTETEVSEVVAAMPPTSSPGPDAITPLIVKGLFIIHPQFILRVFNAALALGHFPRCWRGGRIIFIPKPGRPPERTTSYRPTCVTSVFGKTLERLMNARLYHFLWKNGHIHRFQFGFTHSRSAVMALVHLKDTLLGLRASRTPAVLMSLDFQGAFDSVWHPRVLAFFREKRVPANLYHLLRTFLQHRSVVVRSHAGELEAFPSLGSPQGSPLSPMLWNVIIHDLLCLPLPPGITIQAYADDTIIVIPAESRERLRELGSAVLRQVVNWTVKAKVVLSTEKIYCLLFPHGRRGLINQRPGISLNPHGKNLEFRDSLRILGMVFDSRLSFFKHADYLKEKTELLTAKTGTLARMQGGFLRPEQKVTLYRSVLLPAILYASPVWWDEVCPDCRLRSRLVLIQRSILLHLLGAYRTTRTASLQVLMRAPPPPITLELARVNAEFRLLVERRSIRYGDLSFDPVQVLSPLDVWHDHPADRFAYPHRRLSRYEARKLARLPGLHVYTDGSYSERLAGAAFVVIGPHDRIGTVGSFRVDRATSAFCTEVIAVLEALRHVHSRGSVSVVRLYTDCLSLLQAISQHRTTDPRIRDIKTLLGKVSAVCSVALYHVPGHSGLFGNELADFLAARVAQYGEVRHAPLTPRAVRKALRNQELHIWEKEWKHHSDMDLFKWVPHIPSIPAWFPPNQALVTFLTGHGRFPSHFHRLNLMAAPTCSCGLDCEGTDYYLYECPSTRSIAMQLQPREAYEHRDYVTLLQLAKNRALFIRLVRLVGHTIPDIA</sequence>
<dbReference type="AlphaFoldDB" id="A0A9D4Q3K1"/>
<evidence type="ECO:0008006" key="5">
    <source>
        <dbReference type="Google" id="ProtNLM"/>
    </source>
</evidence>
<proteinExistence type="predicted"/>
<reference evidence="3" key="1">
    <citation type="journal article" date="2020" name="Cell">
        <title>Large-Scale Comparative Analyses of Tick Genomes Elucidate Their Genetic Diversity and Vector Capacities.</title>
        <authorList>
            <consortium name="Tick Genome and Microbiome Consortium (TIGMIC)"/>
            <person name="Jia N."/>
            <person name="Wang J."/>
            <person name="Shi W."/>
            <person name="Du L."/>
            <person name="Sun Y."/>
            <person name="Zhan W."/>
            <person name="Jiang J.F."/>
            <person name="Wang Q."/>
            <person name="Zhang B."/>
            <person name="Ji P."/>
            <person name="Bell-Sakyi L."/>
            <person name="Cui X.M."/>
            <person name="Yuan T.T."/>
            <person name="Jiang B.G."/>
            <person name="Yang W.F."/>
            <person name="Lam T.T."/>
            <person name="Chang Q.C."/>
            <person name="Ding S.J."/>
            <person name="Wang X.J."/>
            <person name="Zhu J.G."/>
            <person name="Ruan X.D."/>
            <person name="Zhao L."/>
            <person name="Wei J.T."/>
            <person name="Ye R.Z."/>
            <person name="Que T.C."/>
            <person name="Du C.H."/>
            <person name="Zhou Y.H."/>
            <person name="Cheng J.X."/>
            <person name="Dai P.F."/>
            <person name="Guo W.B."/>
            <person name="Han X.H."/>
            <person name="Huang E.J."/>
            <person name="Li L.F."/>
            <person name="Wei W."/>
            <person name="Gao Y.C."/>
            <person name="Liu J.Z."/>
            <person name="Shao H.Z."/>
            <person name="Wang X."/>
            <person name="Wang C.C."/>
            <person name="Yang T.C."/>
            <person name="Huo Q.B."/>
            <person name="Li W."/>
            <person name="Chen H.Y."/>
            <person name="Chen S.E."/>
            <person name="Zhou L.G."/>
            <person name="Ni X.B."/>
            <person name="Tian J.H."/>
            <person name="Sheng Y."/>
            <person name="Liu T."/>
            <person name="Pan Y.S."/>
            <person name="Xia L.Y."/>
            <person name="Li J."/>
            <person name="Zhao F."/>
            <person name="Cao W.C."/>
        </authorList>
    </citation>
    <scope>NUCLEOTIDE SEQUENCE</scope>
    <source>
        <strain evidence="3">Rsan-2018</strain>
    </source>
</reference>
<protein>
    <recommendedName>
        <fullName evidence="5">Tick transposon</fullName>
    </recommendedName>
</protein>
<evidence type="ECO:0000313" key="3">
    <source>
        <dbReference type="EMBL" id="KAH7963890.1"/>
    </source>
</evidence>
<reference evidence="3" key="2">
    <citation type="submission" date="2021-09" db="EMBL/GenBank/DDBJ databases">
        <authorList>
            <person name="Jia N."/>
            <person name="Wang J."/>
            <person name="Shi W."/>
            <person name="Du L."/>
            <person name="Sun Y."/>
            <person name="Zhan W."/>
            <person name="Jiang J."/>
            <person name="Wang Q."/>
            <person name="Zhang B."/>
            <person name="Ji P."/>
            <person name="Sakyi L.B."/>
            <person name="Cui X."/>
            <person name="Yuan T."/>
            <person name="Jiang B."/>
            <person name="Yang W."/>
            <person name="Lam T.T.-Y."/>
            <person name="Chang Q."/>
            <person name="Ding S."/>
            <person name="Wang X."/>
            <person name="Zhu J."/>
            <person name="Ruan X."/>
            <person name="Zhao L."/>
            <person name="Wei J."/>
            <person name="Que T."/>
            <person name="Du C."/>
            <person name="Cheng J."/>
            <person name="Dai P."/>
            <person name="Han X."/>
            <person name="Huang E."/>
            <person name="Gao Y."/>
            <person name="Liu J."/>
            <person name="Shao H."/>
            <person name="Ye R."/>
            <person name="Li L."/>
            <person name="Wei W."/>
            <person name="Wang X."/>
            <person name="Wang C."/>
            <person name="Huo Q."/>
            <person name="Li W."/>
            <person name="Guo W."/>
            <person name="Chen H."/>
            <person name="Chen S."/>
            <person name="Zhou L."/>
            <person name="Zhou L."/>
            <person name="Ni X."/>
            <person name="Tian J."/>
            <person name="Zhou Y."/>
            <person name="Sheng Y."/>
            <person name="Liu T."/>
            <person name="Pan Y."/>
            <person name="Xia L."/>
            <person name="Li J."/>
            <person name="Zhao F."/>
            <person name="Cao W."/>
        </authorList>
    </citation>
    <scope>NUCLEOTIDE SEQUENCE</scope>
    <source>
        <strain evidence="3">Rsan-2018</strain>
        <tissue evidence="3">Larvae</tissue>
    </source>
</reference>
<dbReference type="EMBL" id="JABSTV010001249">
    <property type="protein sequence ID" value="KAH7963890.1"/>
    <property type="molecule type" value="Genomic_DNA"/>
</dbReference>
<dbReference type="InterPro" id="IPR036397">
    <property type="entry name" value="RNaseH_sf"/>
</dbReference>
<dbReference type="GO" id="GO:0003676">
    <property type="term" value="F:nucleic acid binding"/>
    <property type="evidence" value="ECO:0007669"/>
    <property type="project" value="InterPro"/>
</dbReference>
<organism evidence="3 4">
    <name type="scientific">Rhipicephalus sanguineus</name>
    <name type="common">Brown dog tick</name>
    <name type="synonym">Ixodes sanguineus</name>
    <dbReference type="NCBI Taxonomy" id="34632"/>
    <lineage>
        <taxon>Eukaryota</taxon>
        <taxon>Metazoa</taxon>
        <taxon>Ecdysozoa</taxon>
        <taxon>Arthropoda</taxon>
        <taxon>Chelicerata</taxon>
        <taxon>Arachnida</taxon>
        <taxon>Acari</taxon>
        <taxon>Parasitiformes</taxon>
        <taxon>Ixodida</taxon>
        <taxon>Ixodoidea</taxon>
        <taxon>Ixodidae</taxon>
        <taxon>Rhipicephalinae</taxon>
        <taxon>Rhipicephalus</taxon>
        <taxon>Rhipicephalus</taxon>
    </lineage>
</organism>
<dbReference type="Pfam" id="PF00078">
    <property type="entry name" value="RVT_1"/>
    <property type="match status" value="1"/>
</dbReference>
<dbReference type="CDD" id="cd09276">
    <property type="entry name" value="Rnase_HI_RT_non_LTR"/>
    <property type="match status" value="1"/>
</dbReference>
<dbReference type="GO" id="GO:0071897">
    <property type="term" value="P:DNA biosynthetic process"/>
    <property type="evidence" value="ECO:0007669"/>
    <property type="project" value="UniProtKB-ARBA"/>
</dbReference>
<comment type="caution">
    <text evidence="3">The sequence shown here is derived from an EMBL/GenBank/DDBJ whole genome shotgun (WGS) entry which is preliminary data.</text>
</comment>
<evidence type="ECO:0000259" key="2">
    <source>
        <dbReference type="PROSITE" id="PS50879"/>
    </source>
</evidence>
<evidence type="ECO:0000313" key="4">
    <source>
        <dbReference type="Proteomes" id="UP000821837"/>
    </source>
</evidence>
<dbReference type="InterPro" id="IPR036691">
    <property type="entry name" value="Endo/exonu/phosph_ase_sf"/>
</dbReference>
<dbReference type="InterPro" id="IPR000477">
    <property type="entry name" value="RT_dom"/>
</dbReference>
<dbReference type="InterPro" id="IPR002156">
    <property type="entry name" value="RNaseH_domain"/>
</dbReference>
<gene>
    <name evidence="3" type="ORF">HPB52_023763</name>
</gene>
<dbReference type="Pfam" id="PF00075">
    <property type="entry name" value="RNase_H"/>
    <property type="match status" value="1"/>
</dbReference>
<dbReference type="SUPFAM" id="SSF56672">
    <property type="entry name" value="DNA/RNA polymerases"/>
    <property type="match status" value="1"/>
</dbReference>
<dbReference type="PROSITE" id="PS50879">
    <property type="entry name" value="RNASE_H_1"/>
    <property type="match status" value="1"/>
</dbReference>
<dbReference type="InterPro" id="IPR012337">
    <property type="entry name" value="RNaseH-like_sf"/>
</dbReference>
<dbReference type="SUPFAM" id="SSF53098">
    <property type="entry name" value="Ribonuclease H-like"/>
    <property type="match status" value="1"/>
</dbReference>
<dbReference type="Gene3D" id="3.30.420.10">
    <property type="entry name" value="Ribonuclease H-like superfamily/Ribonuclease H"/>
    <property type="match status" value="1"/>
</dbReference>
<dbReference type="GO" id="GO:0004523">
    <property type="term" value="F:RNA-DNA hybrid ribonuclease activity"/>
    <property type="evidence" value="ECO:0007669"/>
    <property type="project" value="InterPro"/>
</dbReference>
<dbReference type="PROSITE" id="PS50878">
    <property type="entry name" value="RT_POL"/>
    <property type="match status" value="1"/>
</dbReference>
<dbReference type="Gene3D" id="3.60.10.10">
    <property type="entry name" value="Endonuclease/exonuclease/phosphatase"/>
    <property type="match status" value="1"/>
</dbReference>
<keyword evidence="4" id="KW-1185">Reference proteome</keyword>
<dbReference type="GO" id="GO:0042575">
    <property type="term" value="C:DNA polymerase complex"/>
    <property type="evidence" value="ECO:0007669"/>
    <property type="project" value="UniProtKB-ARBA"/>
</dbReference>
<dbReference type="PANTHER" id="PTHR19446">
    <property type="entry name" value="REVERSE TRANSCRIPTASES"/>
    <property type="match status" value="1"/>
</dbReference>
<feature type="domain" description="RNase H type-1" evidence="2">
    <location>
        <begin position="750"/>
        <end position="883"/>
    </location>
</feature>